<dbReference type="Gene3D" id="2.120.10.30">
    <property type="entry name" value="TolB, C-terminal domain"/>
    <property type="match status" value="1"/>
</dbReference>
<dbReference type="AlphaFoldDB" id="A0A6I8TK49"/>
<keyword evidence="7 17" id="KW-1133">Transmembrane helix</keyword>
<dbReference type="Pfam" id="PF00057">
    <property type="entry name" value="Ldl_recept_a"/>
    <property type="match status" value="9"/>
</dbReference>
<feature type="disulfide bond" evidence="14">
    <location>
        <begin position="401"/>
        <end position="416"/>
    </location>
</feature>
<dbReference type="Proteomes" id="UP000008820">
    <property type="component" value="Chromosome 3"/>
</dbReference>
<dbReference type="FunFam" id="2.10.25.10:FF:000009">
    <property type="entry name" value="Low-density lipoprotein receptor isoform 1"/>
    <property type="match status" value="1"/>
</dbReference>
<dbReference type="SMART" id="SM00192">
    <property type="entry name" value="LDLa"/>
    <property type="match status" value="9"/>
</dbReference>
<dbReference type="PANTHER" id="PTHR22722:SF14">
    <property type="entry name" value="MEGALIN, ISOFORM A"/>
    <property type="match status" value="1"/>
</dbReference>
<gene>
    <name evidence="19" type="primary">5576021</name>
</gene>
<dbReference type="InterPro" id="IPR000152">
    <property type="entry name" value="EGF-type_Asp/Asn_hydroxyl_site"/>
</dbReference>
<evidence type="ECO:0000256" key="17">
    <source>
        <dbReference type="SAM" id="Phobius"/>
    </source>
</evidence>
<evidence type="ECO:0000256" key="2">
    <source>
        <dbReference type="ARBA" id="ARBA00022536"/>
    </source>
</evidence>
<comment type="subcellular location">
    <subcellularLocation>
        <location evidence="12">Endomembrane system</location>
        <topology evidence="12">Single-pass type I membrane protein</topology>
    </subcellularLocation>
</comment>
<evidence type="ECO:0000313" key="20">
    <source>
        <dbReference type="Proteomes" id="UP000008820"/>
    </source>
</evidence>
<keyword evidence="6" id="KW-0677">Repeat</keyword>
<dbReference type="SUPFAM" id="SSF57184">
    <property type="entry name" value="Growth factor receptor domain"/>
    <property type="match status" value="1"/>
</dbReference>
<dbReference type="SMART" id="SM00179">
    <property type="entry name" value="EGF_CA"/>
    <property type="match status" value="2"/>
</dbReference>
<dbReference type="GO" id="GO:0005886">
    <property type="term" value="C:plasma membrane"/>
    <property type="evidence" value="ECO:0007669"/>
    <property type="project" value="TreeGrafter"/>
</dbReference>
<feature type="region of interest" description="Disordered" evidence="16">
    <location>
        <begin position="972"/>
        <end position="1034"/>
    </location>
</feature>
<keyword evidence="3" id="KW-0254">Endocytosis</keyword>
<dbReference type="Pfam" id="PF00058">
    <property type="entry name" value="Ldl_recept_b"/>
    <property type="match status" value="4"/>
</dbReference>
<organism evidence="19 20">
    <name type="scientific">Aedes aegypti</name>
    <name type="common">Yellowfever mosquito</name>
    <name type="synonym">Culex aegypti</name>
    <dbReference type="NCBI Taxonomy" id="7159"/>
    <lineage>
        <taxon>Eukaryota</taxon>
        <taxon>Metazoa</taxon>
        <taxon>Ecdysozoa</taxon>
        <taxon>Arthropoda</taxon>
        <taxon>Hexapoda</taxon>
        <taxon>Insecta</taxon>
        <taxon>Pterygota</taxon>
        <taxon>Neoptera</taxon>
        <taxon>Endopterygota</taxon>
        <taxon>Diptera</taxon>
        <taxon>Nematocera</taxon>
        <taxon>Culicoidea</taxon>
        <taxon>Culicidae</taxon>
        <taxon>Culicinae</taxon>
        <taxon>Aedini</taxon>
        <taxon>Aedes</taxon>
        <taxon>Stegomyia</taxon>
    </lineage>
</organism>
<dbReference type="GO" id="GO:0005509">
    <property type="term" value="F:calcium ion binding"/>
    <property type="evidence" value="ECO:0007669"/>
    <property type="project" value="InterPro"/>
</dbReference>
<feature type="disulfide bond" evidence="14">
    <location>
        <begin position="140"/>
        <end position="158"/>
    </location>
</feature>
<evidence type="ECO:0000256" key="13">
    <source>
        <dbReference type="PROSITE-ProRule" id="PRU00076"/>
    </source>
</evidence>
<evidence type="ECO:0000256" key="3">
    <source>
        <dbReference type="ARBA" id="ARBA00022583"/>
    </source>
</evidence>
<name>A0A6I8TK49_AEDAE</name>
<feature type="repeat" description="LDL-receptor class B" evidence="15">
    <location>
        <begin position="719"/>
        <end position="763"/>
    </location>
</feature>
<dbReference type="InterPro" id="IPR011042">
    <property type="entry name" value="6-blade_b-propeller_TolB-like"/>
</dbReference>
<comment type="caution">
    <text evidence="13">Lacks conserved residue(s) required for the propagation of feature annotation.</text>
</comment>
<dbReference type="OrthoDB" id="664115at2759"/>
<feature type="disulfide bond" evidence="14">
    <location>
        <begin position="273"/>
        <end position="288"/>
    </location>
</feature>
<dbReference type="PROSITE" id="PS00010">
    <property type="entry name" value="ASX_HYDROXYL"/>
    <property type="match status" value="1"/>
</dbReference>
<evidence type="ECO:0000256" key="11">
    <source>
        <dbReference type="ARBA" id="ARBA00023180"/>
    </source>
</evidence>
<keyword evidence="5 18" id="KW-0732">Signal</keyword>
<dbReference type="PROSITE" id="PS50026">
    <property type="entry name" value="EGF_3"/>
    <property type="match status" value="1"/>
</dbReference>
<dbReference type="InterPro" id="IPR002172">
    <property type="entry name" value="LDrepeatLR_classA_rpt"/>
</dbReference>
<feature type="disulfide bond" evidence="14">
    <location>
        <begin position="432"/>
        <end position="450"/>
    </location>
</feature>
<feature type="repeat" description="LDL-receptor class B" evidence="15">
    <location>
        <begin position="632"/>
        <end position="674"/>
    </location>
</feature>
<dbReference type="SMART" id="SM00181">
    <property type="entry name" value="EGF"/>
    <property type="match status" value="5"/>
</dbReference>
<accession>A0A6I8TK49</accession>
<evidence type="ECO:0000256" key="12">
    <source>
        <dbReference type="ARBA" id="ARBA00046288"/>
    </source>
</evidence>
<dbReference type="PROSITE" id="PS01187">
    <property type="entry name" value="EGF_CA"/>
    <property type="match status" value="1"/>
</dbReference>
<dbReference type="FunFam" id="4.10.400.10:FF:000004">
    <property type="entry name" value="Low-density lipoprotein receptor-related protein 1"/>
    <property type="match status" value="1"/>
</dbReference>
<evidence type="ECO:0000256" key="7">
    <source>
        <dbReference type="ARBA" id="ARBA00022989"/>
    </source>
</evidence>
<dbReference type="Pfam" id="PF14670">
    <property type="entry name" value="FXa_inhibition"/>
    <property type="match status" value="2"/>
</dbReference>
<dbReference type="InterPro" id="IPR051221">
    <property type="entry name" value="LDLR-related"/>
</dbReference>
<dbReference type="FunFam" id="2.120.10.30:FF:000002">
    <property type="entry name" value="low-density lipoprotein receptor isoform X1"/>
    <property type="match status" value="1"/>
</dbReference>
<keyword evidence="4 17" id="KW-0812">Transmembrane</keyword>
<evidence type="ECO:0000256" key="4">
    <source>
        <dbReference type="ARBA" id="ARBA00022692"/>
    </source>
</evidence>
<dbReference type="InterPro" id="IPR049883">
    <property type="entry name" value="NOTCH1_EGF-like"/>
</dbReference>
<feature type="disulfide bond" evidence="14">
    <location>
        <begin position="194"/>
        <end position="209"/>
    </location>
</feature>
<dbReference type="PROSITE" id="PS50068">
    <property type="entry name" value="LDLRA_2"/>
    <property type="match status" value="9"/>
</dbReference>
<dbReference type="SUPFAM" id="SSF57196">
    <property type="entry name" value="EGF/Laminin"/>
    <property type="match status" value="1"/>
</dbReference>
<feature type="disulfide bond" evidence="14">
    <location>
        <begin position="254"/>
        <end position="266"/>
    </location>
</feature>
<dbReference type="FunFam" id="4.10.400.10:FF:000250">
    <property type="entry name" value="Lipophorin receptor 2, isoform B"/>
    <property type="match status" value="1"/>
</dbReference>
<feature type="compositionally biased region" description="Polar residues" evidence="16">
    <location>
        <begin position="872"/>
        <end position="887"/>
    </location>
</feature>
<comment type="similarity">
    <text evidence="1">Belongs to the LDLR family.</text>
</comment>
<proteinExistence type="inferred from homology"/>
<feature type="region of interest" description="Disordered" evidence="16">
    <location>
        <begin position="865"/>
        <end position="928"/>
    </location>
</feature>
<evidence type="ECO:0000313" key="19">
    <source>
        <dbReference type="EnsemblMetazoa" id="AAEL019755-PG"/>
    </source>
</evidence>
<sequence length="1191" mass="133020">MTRSLRLLVLGAFCLAYFCCDASKLGTKAGLDEQAAAASLKEETLQSNMLPEEEPVHVTKGPKLTGNKPTKVTPAIEKGPSNELNSTLQCSERQFRCNDGHCIHVSFVCDGEADCSDGSDEHSRECKVTETNCSDDKFRCKSGRCIPKHWQCDGENDCSDGSDEDSEKCLNKTCPSNEVMCKSGDRCIPRGWLCDREPDCPDGSDEKDCKSKVCSSEEFTCRSGTGTCIPLAWMCDQNRDCPDGSDEMSCNETCRSDEFTCANGRCIQKRWQCDRDDDCGDNSDEKGCQATTCDPLKQFACSENYCITSKWRCDGEPDCPDGSDERGCTNPTPPTVNPCLSLEYQCSDRITCIHKSWICDGEKDCPQGDDEMPPICQNVTCRPDQFQCKKDKTCINGHFHCNGKPECSDGSDEVDCAERPAVKCNPKTEFDCGGGMCIPLSKVCDKKPDCPEFQDEPNDKCGKNECLENNGGCSHLCVDTPAGFYCDCKPGYKLVNNRTCEDIDECAEAGSCSQKCTNEIGTFKCECMPGYLRDPRDHTKCKATEGHASLLFARRHDIRKISLDHREMTSIVNDTKSATALDFVFRTGMIYWSDVSEQRIYKAPIDEGSDKTVVVKDQTVTSDGLAVDWIYNHIYFTDIKKATIELTNFDGNMGKILIKDDLEIPRAIALDPIDGWMYWTDWGTTPRIERAGMDGTHRQVIVTYEVKWPNGITLDLVRKRVYWVDAKLNTISSCDYDGSKRTVVLYSADYLRHPFSITTFEDYVYWTDWDKEAVFKASKFNGKDIEPVTAMHMLQHPMTIHVYHPYRQPDGTNHCQAVNGHCSHLCLPAPQINSRSPKISCACPTGLKLMDDGLMCVEDVSVTTTRGPTTTHASSLRPSKGNATSSGKDIEHHPGNIYDSNKSIIASSGKTASSSSHGDNNSSSSTHPSFANSLHIAAICTNLTRIEALIASLKSIKTVNKTVLHRSYFNRRRVRPTTEGPPDDHLLSSEPTTTTSMTTPGDHDYDEHSTTPPQNETETDYDHEADSRQTTEDEGTVEYSYWEYRKRFNMLETLFMDKVVDIGGPDGGNLAIYGNELHASYEYVRWLCRKYQATMRNGTDGTIIKPDVMEPDNGLVAFITIGISTVVVLLLLVGAYFVYKHHVHRNSTSMNFDNPVYRKTTEDQFSLEKNLPNRMYPSTVGEEINAFHYRT</sequence>
<feature type="disulfide bond" evidence="14">
    <location>
        <begin position="235"/>
        <end position="250"/>
    </location>
</feature>
<evidence type="ECO:0000256" key="15">
    <source>
        <dbReference type="PROSITE-ProRule" id="PRU00461"/>
    </source>
</evidence>
<dbReference type="SMART" id="SM00135">
    <property type="entry name" value="LY"/>
    <property type="match status" value="5"/>
</dbReference>
<dbReference type="InterPro" id="IPR000033">
    <property type="entry name" value="LDLR_classB_rpt"/>
</dbReference>
<evidence type="ECO:0000256" key="9">
    <source>
        <dbReference type="ARBA" id="ARBA00023157"/>
    </source>
</evidence>
<dbReference type="EnsemblMetazoa" id="AAEL019755-RG">
    <property type="protein sequence ID" value="AAEL019755-PG"/>
    <property type="gene ID" value="AAEL019755"/>
</dbReference>
<feature type="signal peptide" evidence="18">
    <location>
        <begin position="1"/>
        <end position="22"/>
    </location>
</feature>
<feature type="transmembrane region" description="Helical" evidence="17">
    <location>
        <begin position="1115"/>
        <end position="1139"/>
    </location>
</feature>
<evidence type="ECO:0000256" key="1">
    <source>
        <dbReference type="ARBA" id="ARBA00009939"/>
    </source>
</evidence>
<feature type="compositionally biased region" description="Basic and acidic residues" evidence="16">
    <location>
        <begin position="1020"/>
        <end position="1031"/>
    </location>
</feature>
<feature type="disulfide bond" evidence="14">
    <location>
        <begin position="301"/>
        <end position="319"/>
    </location>
</feature>
<evidence type="ECO:0000256" key="18">
    <source>
        <dbReference type="SAM" id="SignalP"/>
    </source>
</evidence>
<feature type="repeat" description="LDL-receptor class B" evidence="15">
    <location>
        <begin position="675"/>
        <end position="718"/>
    </location>
</feature>
<dbReference type="Gene3D" id="2.10.25.10">
    <property type="entry name" value="Laminin"/>
    <property type="match status" value="3"/>
</dbReference>
<evidence type="ECO:0000256" key="14">
    <source>
        <dbReference type="PROSITE-ProRule" id="PRU00124"/>
    </source>
</evidence>
<feature type="repeat" description="LDL-receptor class B" evidence="15">
    <location>
        <begin position="588"/>
        <end position="631"/>
    </location>
</feature>
<keyword evidence="10" id="KW-0675">Receptor</keyword>
<dbReference type="GO" id="GO:0012505">
    <property type="term" value="C:endomembrane system"/>
    <property type="evidence" value="ECO:0007669"/>
    <property type="project" value="UniProtKB-SubCell"/>
</dbReference>
<feature type="region of interest" description="Disordered" evidence="16">
    <location>
        <begin position="53"/>
        <end position="80"/>
    </location>
</feature>
<dbReference type="InterPro" id="IPR001881">
    <property type="entry name" value="EGF-like_Ca-bd_dom"/>
</dbReference>
<protein>
    <submittedName>
        <fullName evidence="19">Uncharacterized protein</fullName>
    </submittedName>
</protein>
<dbReference type="SUPFAM" id="SSF57424">
    <property type="entry name" value="LDL receptor-like module"/>
    <property type="match status" value="8"/>
</dbReference>
<evidence type="ECO:0000256" key="6">
    <source>
        <dbReference type="ARBA" id="ARBA00022737"/>
    </source>
</evidence>
<dbReference type="PRINTS" id="PR00261">
    <property type="entry name" value="LDLRECEPTOR"/>
</dbReference>
<feature type="disulfide bond" evidence="14">
    <location>
        <begin position="133"/>
        <end position="145"/>
    </location>
</feature>
<dbReference type="InterPro" id="IPR036055">
    <property type="entry name" value="LDL_receptor-like_sf"/>
</dbReference>
<dbReference type="FunFam" id="4.10.400.10:FF:000113">
    <property type="entry name" value="Low-density lipoprotein receptor-related protein 8"/>
    <property type="match status" value="1"/>
</dbReference>
<dbReference type="CDD" id="cd00112">
    <property type="entry name" value="LDLa"/>
    <property type="match status" value="9"/>
</dbReference>
<evidence type="ECO:0000256" key="5">
    <source>
        <dbReference type="ARBA" id="ARBA00022729"/>
    </source>
</evidence>
<reference evidence="19 20" key="1">
    <citation type="submission" date="2017-06" db="EMBL/GenBank/DDBJ databases">
        <title>Aedes aegypti genome working group (AGWG) sequencing and assembly.</title>
        <authorList>
            <consortium name="Aedes aegypti Genome Working Group (AGWG)"/>
            <person name="Matthews B.J."/>
        </authorList>
    </citation>
    <scope>NUCLEOTIDE SEQUENCE [LARGE SCALE GENOMIC DNA]</scope>
    <source>
        <strain evidence="19 20">LVP_AGWG</strain>
    </source>
</reference>
<keyword evidence="9 14" id="KW-1015">Disulfide bond</keyword>
<evidence type="ECO:0000256" key="10">
    <source>
        <dbReference type="ARBA" id="ARBA00023170"/>
    </source>
</evidence>
<dbReference type="InterPro" id="IPR018097">
    <property type="entry name" value="EGF_Ca-bd_CS"/>
</dbReference>
<feature type="chain" id="PRO_5043355160" evidence="18">
    <location>
        <begin position="23"/>
        <end position="1191"/>
    </location>
</feature>
<dbReference type="GO" id="GO:0006897">
    <property type="term" value="P:endocytosis"/>
    <property type="evidence" value="ECO:0007669"/>
    <property type="project" value="UniProtKB-KW"/>
</dbReference>
<dbReference type="PROSITE" id="PS01209">
    <property type="entry name" value="LDLRA_1"/>
    <property type="match status" value="5"/>
</dbReference>
<evidence type="ECO:0000256" key="8">
    <source>
        <dbReference type="ARBA" id="ARBA00023136"/>
    </source>
</evidence>
<dbReference type="GO" id="GO:0043235">
    <property type="term" value="C:receptor complex"/>
    <property type="evidence" value="ECO:0007669"/>
    <property type="project" value="TreeGrafter"/>
</dbReference>
<dbReference type="InterPro" id="IPR023415">
    <property type="entry name" value="LDLR_class-A_CS"/>
</dbReference>
<keyword evidence="20" id="KW-1185">Reference proteome</keyword>
<keyword evidence="2 13" id="KW-0245">EGF-like domain</keyword>
<reference evidence="19" key="2">
    <citation type="submission" date="2020-05" db="UniProtKB">
        <authorList>
            <consortium name="EnsemblMetazoa"/>
        </authorList>
    </citation>
    <scope>IDENTIFICATION</scope>
    <source>
        <strain evidence="19">LVP_AGWG</strain>
    </source>
</reference>
<feature type="disulfide bond" evidence="14">
    <location>
        <begin position="261"/>
        <end position="279"/>
    </location>
</feature>
<feature type="compositionally biased region" description="Low complexity" evidence="16">
    <location>
        <begin position="902"/>
        <end position="925"/>
    </location>
</feature>
<feature type="disulfide bond" evidence="14">
    <location>
        <begin position="313"/>
        <end position="328"/>
    </location>
</feature>
<dbReference type="PROSITE" id="PS01186">
    <property type="entry name" value="EGF_2"/>
    <property type="match status" value="1"/>
</dbReference>
<feature type="disulfide bond" evidence="14">
    <location>
        <begin position="97"/>
        <end position="115"/>
    </location>
</feature>
<dbReference type="InterPro" id="IPR009030">
    <property type="entry name" value="Growth_fac_rcpt_cys_sf"/>
</dbReference>
<dbReference type="PROSITE" id="PS51120">
    <property type="entry name" value="LDLRB"/>
    <property type="match status" value="4"/>
</dbReference>
<dbReference type="FunFam" id="4.10.400.10:FF:000002">
    <property type="entry name" value="Low-density lipoprotein receptor-related protein 1"/>
    <property type="match status" value="2"/>
</dbReference>
<dbReference type="SUPFAM" id="SSF63825">
    <property type="entry name" value="YWTD domain"/>
    <property type="match status" value="1"/>
</dbReference>
<feature type="disulfide bond" evidence="14">
    <location>
        <begin position="90"/>
        <end position="102"/>
    </location>
</feature>
<keyword evidence="11" id="KW-0325">Glycoprotein</keyword>
<dbReference type="Pfam" id="PF07645">
    <property type="entry name" value="EGF_CA"/>
    <property type="match status" value="1"/>
</dbReference>
<dbReference type="CDD" id="cd00054">
    <property type="entry name" value="EGF_CA"/>
    <property type="match status" value="2"/>
</dbReference>
<dbReference type="InterPro" id="IPR000742">
    <property type="entry name" value="EGF"/>
</dbReference>
<evidence type="ECO:0000256" key="16">
    <source>
        <dbReference type="SAM" id="MobiDB-lite"/>
    </source>
</evidence>
<dbReference type="FunFam" id="4.10.400.10:FF:000015">
    <property type="entry name" value="Low-density lipoprotein receptor-related protein 1"/>
    <property type="match status" value="1"/>
</dbReference>
<keyword evidence="8 17" id="KW-0472">Membrane</keyword>
<dbReference type="Gene3D" id="4.10.400.10">
    <property type="entry name" value="Low-density Lipoprotein Receptor"/>
    <property type="match status" value="9"/>
</dbReference>
<dbReference type="PANTHER" id="PTHR22722">
    <property type="entry name" value="LOW-DENSITY LIPOPROTEIN RECEPTOR-RELATED PROTEIN 2-RELATED"/>
    <property type="match status" value="1"/>
</dbReference>